<dbReference type="Pfam" id="PF07963">
    <property type="entry name" value="N_methyl"/>
    <property type="match status" value="1"/>
</dbReference>
<keyword evidence="2" id="KW-1185">Reference proteome</keyword>
<dbReference type="Proteomes" id="UP000448235">
    <property type="component" value="Unassembled WGS sequence"/>
</dbReference>
<sequence>MMASRGFTLIEALIALLVLSIGLLGVAGMQLKALQGAHIGYQRSVVSLAAVDAQERAWKYLAKSEERYCPGEDTSETTALSTIEKDWKNAWVIGEGVVIPDAGSLLRDTDEDGNALGSCEYQVVVKWVERRAEGDGNFTYSFRLPNMN</sequence>
<dbReference type="InterPro" id="IPR012902">
    <property type="entry name" value="N_methyl_site"/>
</dbReference>
<proteinExistence type="predicted"/>
<comment type="caution">
    <text evidence="1">The sequence shown here is derived from an EMBL/GenBank/DDBJ whole genome shotgun (WGS) entry which is preliminary data.</text>
</comment>
<organism evidence="1 2">
    <name type="scientific">Halomonas icarae</name>
    <dbReference type="NCBI Taxonomy" id="2691040"/>
    <lineage>
        <taxon>Bacteria</taxon>
        <taxon>Pseudomonadati</taxon>
        <taxon>Pseudomonadota</taxon>
        <taxon>Gammaproteobacteria</taxon>
        <taxon>Oceanospirillales</taxon>
        <taxon>Halomonadaceae</taxon>
        <taxon>Halomonas</taxon>
    </lineage>
</organism>
<evidence type="ECO:0000313" key="1">
    <source>
        <dbReference type="EMBL" id="NAW14029.1"/>
    </source>
</evidence>
<protein>
    <submittedName>
        <fullName evidence="1">Prepilin-type N-terminal cleavage/methylation domain-containing protein</fullName>
    </submittedName>
</protein>
<dbReference type="AlphaFoldDB" id="A0A7X4W136"/>
<dbReference type="EMBL" id="WUTS01000001">
    <property type="protein sequence ID" value="NAW14029.1"/>
    <property type="molecule type" value="Genomic_DNA"/>
</dbReference>
<dbReference type="PROSITE" id="PS00409">
    <property type="entry name" value="PROKAR_NTER_METHYL"/>
    <property type="match status" value="1"/>
</dbReference>
<reference evidence="1 2" key="1">
    <citation type="submission" date="2019-12" db="EMBL/GenBank/DDBJ databases">
        <title>Draft genome sequencing of Halomonas icarensis D1-1.</title>
        <authorList>
            <person name="Pandiyan K."/>
            <person name="Kushwaha P."/>
            <person name="Gowdham M."/>
            <person name="Chakdar H."/>
            <person name="Singh A."/>
            <person name="Kumar M."/>
            <person name="Saxena A.K."/>
        </authorList>
    </citation>
    <scope>NUCLEOTIDE SEQUENCE [LARGE SCALE GENOMIC DNA]</scope>
    <source>
        <strain evidence="1 2">D1-1</strain>
    </source>
</reference>
<evidence type="ECO:0000313" key="2">
    <source>
        <dbReference type="Proteomes" id="UP000448235"/>
    </source>
</evidence>
<name>A0A7X4W136_9GAMM</name>
<dbReference type="NCBIfam" id="TIGR02532">
    <property type="entry name" value="IV_pilin_GFxxxE"/>
    <property type="match status" value="1"/>
</dbReference>
<gene>
    <name evidence="1" type="ORF">GRB80_14415</name>
</gene>
<accession>A0A7X4W136</accession>